<dbReference type="EC" id="3.5.4.33" evidence="3"/>
<dbReference type="InterPro" id="IPR016193">
    <property type="entry name" value="Cytidine_deaminase-like"/>
</dbReference>
<feature type="compositionally biased region" description="Basic and acidic residues" evidence="9">
    <location>
        <begin position="289"/>
        <end position="303"/>
    </location>
</feature>
<dbReference type="GO" id="GO:0009507">
    <property type="term" value="C:chloroplast"/>
    <property type="evidence" value="ECO:0007669"/>
    <property type="project" value="TreeGrafter"/>
</dbReference>
<dbReference type="GO" id="GO:0002100">
    <property type="term" value="P:tRNA wobble adenosine to inosine editing"/>
    <property type="evidence" value="ECO:0007669"/>
    <property type="project" value="InterPro"/>
</dbReference>
<keyword evidence="5" id="KW-0479">Metal-binding</keyword>
<organism evidence="11 12">
    <name type="scientific">Handroanthus impetiginosus</name>
    <dbReference type="NCBI Taxonomy" id="429701"/>
    <lineage>
        <taxon>Eukaryota</taxon>
        <taxon>Viridiplantae</taxon>
        <taxon>Streptophyta</taxon>
        <taxon>Embryophyta</taxon>
        <taxon>Tracheophyta</taxon>
        <taxon>Spermatophyta</taxon>
        <taxon>Magnoliopsida</taxon>
        <taxon>eudicotyledons</taxon>
        <taxon>Gunneridae</taxon>
        <taxon>Pentapetalae</taxon>
        <taxon>asterids</taxon>
        <taxon>lamiids</taxon>
        <taxon>Lamiales</taxon>
        <taxon>Bignoniaceae</taxon>
        <taxon>Crescentiina</taxon>
        <taxon>Tabebuia alliance</taxon>
        <taxon>Handroanthus</taxon>
    </lineage>
</organism>
<name>A0A2G9H7Z8_9LAMI</name>
<feature type="compositionally biased region" description="Basic and acidic residues" evidence="9">
    <location>
        <begin position="776"/>
        <end position="797"/>
    </location>
</feature>
<proteinExistence type="inferred from homology"/>
<feature type="region of interest" description="Disordered" evidence="9">
    <location>
        <begin position="254"/>
        <end position="323"/>
    </location>
</feature>
<keyword evidence="7" id="KW-0862">Zinc</keyword>
<evidence type="ECO:0000256" key="7">
    <source>
        <dbReference type="ARBA" id="ARBA00022833"/>
    </source>
</evidence>
<feature type="compositionally biased region" description="Basic and acidic residues" evidence="9">
    <location>
        <begin position="349"/>
        <end position="368"/>
    </location>
</feature>
<feature type="compositionally biased region" description="Basic and acidic residues" evidence="9">
    <location>
        <begin position="603"/>
        <end position="617"/>
    </location>
</feature>
<feature type="compositionally biased region" description="Basic and acidic residues" evidence="9">
    <location>
        <begin position="807"/>
        <end position="826"/>
    </location>
</feature>
<dbReference type="FunFam" id="3.40.140.10:FF:000005">
    <property type="entry name" value="tRNA-specific adenosine deaminase"/>
    <property type="match status" value="1"/>
</dbReference>
<dbReference type="EMBL" id="NKXS01002483">
    <property type="protein sequence ID" value="PIN13430.1"/>
    <property type="molecule type" value="Genomic_DNA"/>
</dbReference>
<feature type="region of interest" description="Disordered" evidence="9">
    <location>
        <begin position="430"/>
        <end position="467"/>
    </location>
</feature>
<feature type="region of interest" description="Disordered" evidence="9">
    <location>
        <begin position="648"/>
        <end position="677"/>
    </location>
</feature>
<feature type="region of interest" description="Disordered" evidence="9">
    <location>
        <begin position="774"/>
        <end position="856"/>
    </location>
</feature>
<feature type="compositionally biased region" description="Polar residues" evidence="9">
    <location>
        <begin position="846"/>
        <end position="856"/>
    </location>
</feature>
<dbReference type="GO" id="GO:0046872">
    <property type="term" value="F:metal ion binding"/>
    <property type="evidence" value="ECO:0007669"/>
    <property type="project" value="UniProtKB-KW"/>
</dbReference>
<feature type="compositionally biased region" description="Polar residues" evidence="9">
    <location>
        <begin position="974"/>
        <end position="993"/>
    </location>
</feature>
<dbReference type="Pfam" id="PF00383">
    <property type="entry name" value="dCMP_cyt_deam_1"/>
    <property type="match status" value="1"/>
</dbReference>
<feature type="compositionally biased region" description="Polar residues" evidence="9">
    <location>
        <begin position="566"/>
        <end position="575"/>
    </location>
</feature>
<dbReference type="PANTHER" id="PTHR11079:SF179">
    <property type="entry name" value="TRNA(ADENINE(34)) DEAMINASE, CHLOROPLASTIC"/>
    <property type="match status" value="1"/>
</dbReference>
<keyword evidence="4" id="KW-0819">tRNA processing</keyword>
<feature type="compositionally biased region" description="Basic and acidic residues" evidence="9">
    <location>
        <begin position="933"/>
        <end position="944"/>
    </location>
</feature>
<evidence type="ECO:0000256" key="1">
    <source>
        <dbReference type="ARBA" id="ARBA00001947"/>
    </source>
</evidence>
<comment type="cofactor">
    <cofactor evidence="1">
        <name>Zn(2+)</name>
        <dbReference type="ChEBI" id="CHEBI:29105"/>
    </cofactor>
</comment>
<feature type="region of interest" description="Disordered" evidence="9">
    <location>
        <begin position="878"/>
        <end position="905"/>
    </location>
</feature>
<dbReference type="PANTHER" id="PTHR11079">
    <property type="entry name" value="CYTOSINE DEAMINASE FAMILY MEMBER"/>
    <property type="match status" value="1"/>
</dbReference>
<sequence>MHNTCITTTISLRTRGLLSVSFNDYSHCSNERHPFTYSSSRTCCSCCSNPMYKVPISPGYCYSLYGLRQSSLIQWSPYRKVILGGFDRCYYGRLPVCDVERSCYCDKVCNRTVGGRKTGLRKCMVFEERSERYDIEGVDEAEALLSLLTADIDEECFHVTKEISRLVKKPVVLKGENVEVNNRCGSKKKKVDPKRNYGSLDSWRKKDNRWREAIIRSEEENEALLRKENQEVMVQEERNDALLINRTAREKDERESWLRRRSQKNDAKESTLRKDNLTVSSRTEDQEDLLTREEHRQKVRRDGSSCSSYYSVSSTADYESDNEVELREGRFEGESLSGHKRNLRISKLDNHDAMEEDQRRSDYIENRGDSLTMKGMGKETSTGSSVVESDFRKKSEKKLVDISVEEKASKESKFSMARESNYEKSSDYYVGYDDRKQKPAGSMKFDEERKQRLRQTGNEVSRQSETRMKYKQFAETQHSLNDDIRNSYGSQRVYGSNGEMSAKVTSSSQEAVGEHLAASGLSTVEDEYQRNSRKVAEVSEIQELDITKTSISRQRVETSFKEEDYSTNSHRSSVNDVEKQQQQQQRDQASGIVDSTEKSQQLTKKDGKSILKTESNKLKKQKENLNLGYSSSLESREPHSHIHAKIIERDSSRNESNELTKIDVENKNKTKSETLGRSPSHLLETGVLPLGSTAGISTDEVVDGSSQFGSTATLGRDIEKTPMFHYEAHDGAERNSSHGHSHEDAIESAAQLEKSSAHYVGEFVDQVRSEMLSSEIQREKKTNETKFVHEEQDDQKNLVKHSPGDSLSKEHESRHDDDRSRAKGPSDEMWNVDEPSVQELSKTEVQENASKASTAITKRSGRSLWNIITDIVHLRWSPHSESHSSGRKTGERSSPNQSTSSETWFSGYDAEENEAAIEEKKGKSITQGSSASHQEEVTRSRVDEGSSSSTSVGHLRPVGINTPSSSVVPERHSPTSSISLPSGGKNSEGTSSAAIVDSSVPSPALRLRRSPAVRGVLQTGEASASDSGMTEQLNTGLVKQPESAVNEGELKRRKLERKDQFVKDRFDELEEAYRLEAEQRRVDEMFMREALLEAQKAADNWEVPVGAVLVHNGKMIARGCNLVEELRDSTAHAEMICIREASNMLRTWRLSETTLYVTLEPCPMCAGAILQARIDTVVWGAPNKLLGADGSWISLFPSGDGGNGLDQTDKPPAPVHPFHPKIIIRRGVLASECADAMQQFFKLRRKKDKKPKPSPSPPSCLPVSHHPSKFLAKMHDAFHLMFCL</sequence>
<dbReference type="OrthoDB" id="408702at2759"/>
<feature type="region of interest" description="Disordered" evidence="9">
    <location>
        <begin position="551"/>
        <end position="617"/>
    </location>
</feature>
<evidence type="ECO:0000256" key="8">
    <source>
        <dbReference type="ARBA" id="ARBA00048045"/>
    </source>
</evidence>
<feature type="compositionally biased region" description="Basic and acidic residues" evidence="9">
    <location>
        <begin position="254"/>
        <end position="276"/>
    </location>
</feature>
<evidence type="ECO:0000256" key="9">
    <source>
        <dbReference type="SAM" id="MobiDB-lite"/>
    </source>
</evidence>
<comment type="caution">
    <text evidence="11">The sequence shown here is derived from an EMBL/GenBank/DDBJ whole genome shotgun (WGS) entry which is preliminary data.</text>
</comment>
<keyword evidence="6 11" id="KW-0378">Hydrolase</keyword>
<gene>
    <name evidence="11" type="ORF">CDL12_13956</name>
</gene>
<accession>A0A2G9H7Z8</accession>
<dbReference type="Gene3D" id="3.40.140.10">
    <property type="entry name" value="Cytidine Deaminase, domain 2"/>
    <property type="match status" value="1"/>
</dbReference>
<dbReference type="STRING" id="429701.A0A2G9H7Z8"/>
<dbReference type="CDD" id="cd01285">
    <property type="entry name" value="nucleoside_deaminase"/>
    <property type="match status" value="1"/>
</dbReference>
<feature type="domain" description="CMP/dCMP-type deaminase" evidence="10">
    <location>
        <begin position="1081"/>
        <end position="1203"/>
    </location>
</feature>
<feature type="compositionally biased region" description="Basic and acidic residues" evidence="9">
    <location>
        <begin position="554"/>
        <end position="564"/>
    </location>
</feature>
<protein>
    <recommendedName>
        <fullName evidence="3">tRNA(adenine(34)) deaminase</fullName>
        <ecNumber evidence="3">3.5.4.33</ecNumber>
    </recommendedName>
</protein>
<dbReference type="InterPro" id="IPR002125">
    <property type="entry name" value="CMP_dCMP_dom"/>
</dbReference>
<evidence type="ECO:0000256" key="6">
    <source>
        <dbReference type="ARBA" id="ARBA00022801"/>
    </source>
</evidence>
<comment type="catalytic activity">
    <reaction evidence="8">
        <text>adenosine(34) in tRNA + H2O + H(+) = inosine(34) in tRNA + NH4(+)</text>
        <dbReference type="Rhea" id="RHEA:43168"/>
        <dbReference type="Rhea" id="RHEA-COMP:10373"/>
        <dbReference type="Rhea" id="RHEA-COMP:10374"/>
        <dbReference type="ChEBI" id="CHEBI:15377"/>
        <dbReference type="ChEBI" id="CHEBI:15378"/>
        <dbReference type="ChEBI" id="CHEBI:28938"/>
        <dbReference type="ChEBI" id="CHEBI:74411"/>
        <dbReference type="ChEBI" id="CHEBI:82852"/>
        <dbReference type="EC" id="3.5.4.33"/>
    </reaction>
</comment>
<feature type="compositionally biased region" description="Basic and acidic residues" evidence="9">
    <location>
        <begin position="878"/>
        <end position="891"/>
    </location>
</feature>
<evidence type="ECO:0000256" key="2">
    <source>
        <dbReference type="ARBA" id="ARBA00011738"/>
    </source>
</evidence>
<dbReference type="InterPro" id="IPR028883">
    <property type="entry name" value="tRNA_aden_deaminase"/>
</dbReference>
<reference evidence="12" key="1">
    <citation type="journal article" date="2018" name="Gigascience">
        <title>Genome assembly of the Pink Ipe (Handroanthus impetiginosus, Bignoniaceae), a highly valued, ecologically keystone Neotropical timber forest tree.</title>
        <authorList>
            <person name="Silva-Junior O.B."/>
            <person name="Grattapaglia D."/>
            <person name="Novaes E."/>
            <person name="Collevatti R.G."/>
        </authorList>
    </citation>
    <scope>NUCLEOTIDE SEQUENCE [LARGE SCALE GENOMIC DNA]</scope>
    <source>
        <strain evidence="12">cv. UFG-1</strain>
    </source>
</reference>
<evidence type="ECO:0000256" key="5">
    <source>
        <dbReference type="ARBA" id="ARBA00022723"/>
    </source>
</evidence>
<feature type="compositionally biased region" description="Polar residues" evidence="9">
    <location>
        <begin position="892"/>
        <end position="904"/>
    </location>
</feature>
<comment type="subunit">
    <text evidence="2">Homodimer.</text>
</comment>
<dbReference type="SUPFAM" id="SSF53927">
    <property type="entry name" value="Cytidine deaminase-like"/>
    <property type="match status" value="1"/>
</dbReference>
<feature type="region of interest" description="Disordered" evidence="9">
    <location>
        <begin position="349"/>
        <end position="392"/>
    </location>
</feature>
<feature type="compositionally biased region" description="Low complexity" evidence="9">
    <location>
        <begin position="304"/>
        <end position="314"/>
    </location>
</feature>
<dbReference type="HAMAP" id="MF_00972">
    <property type="entry name" value="tRNA_aden_deaminase"/>
    <property type="match status" value="1"/>
</dbReference>
<dbReference type="Proteomes" id="UP000231279">
    <property type="component" value="Unassembled WGS sequence"/>
</dbReference>
<evidence type="ECO:0000256" key="4">
    <source>
        <dbReference type="ARBA" id="ARBA00022694"/>
    </source>
</evidence>
<dbReference type="GO" id="GO:0052717">
    <property type="term" value="F:tRNA-specific adenosine-34 deaminase activity"/>
    <property type="evidence" value="ECO:0007669"/>
    <property type="project" value="UniProtKB-EC"/>
</dbReference>
<keyword evidence="12" id="KW-1185">Reference proteome</keyword>
<evidence type="ECO:0000256" key="3">
    <source>
        <dbReference type="ARBA" id="ARBA00012740"/>
    </source>
</evidence>
<feature type="compositionally biased region" description="Basic and acidic residues" evidence="9">
    <location>
        <begin position="648"/>
        <end position="674"/>
    </location>
</feature>
<evidence type="ECO:0000313" key="12">
    <source>
        <dbReference type="Proteomes" id="UP000231279"/>
    </source>
</evidence>
<dbReference type="PROSITE" id="PS51747">
    <property type="entry name" value="CYT_DCMP_DEAMINASES_2"/>
    <property type="match status" value="1"/>
</dbReference>
<feature type="region of interest" description="Disordered" evidence="9">
    <location>
        <begin position="920"/>
        <end position="1007"/>
    </location>
</feature>
<evidence type="ECO:0000259" key="10">
    <source>
        <dbReference type="PROSITE" id="PS51747"/>
    </source>
</evidence>
<evidence type="ECO:0000313" key="11">
    <source>
        <dbReference type="EMBL" id="PIN13430.1"/>
    </source>
</evidence>